<feature type="region of interest" description="Disordered" evidence="1">
    <location>
        <begin position="457"/>
        <end position="480"/>
    </location>
</feature>
<feature type="compositionally biased region" description="Low complexity" evidence="1">
    <location>
        <begin position="548"/>
        <end position="562"/>
    </location>
</feature>
<dbReference type="Proteomes" id="UP000652761">
    <property type="component" value="Unassembled WGS sequence"/>
</dbReference>
<evidence type="ECO:0000313" key="5">
    <source>
        <dbReference type="Proteomes" id="UP000652761"/>
    </source>
</evidence>
<dbReference type="InterPro" id="IPR044824">
    <property type="entry name" value="MAIN-like"/>
</dbReference>
<dbReference type="OrthoDB" id="625601at2759"/>
<dbReference type="EMBL" id="NMUH01001082">
    <property type="protein sequence ID" value="MQL88708.1"/>
    <property type="molecule type" value="Genomic_DNA"/>
</dbReference>
<dbReference type="GO" id="GO:0010073">
    <property type="term" value="P:meristem maintenance"/>
    <property type="evidence" value="ECO:0007669"/>
    <property type="project" value="InterPro"/>
</dbReference>
<evidence type="ECO:0000313" key="4">
    <source>
        <dbReference type="EMBL" id="MQL88708.1"/>
    </source>
</evidence>
<protein>
    <recommendedName>
        <fullName evidence="3">Aminotransferase-like plant mobile domain-containing protein</fullName>
    </recommendedName>
</protein>
<feature type="signal peptide" evidence="2">
    <location>
        <begin position="1"/>
        <end position="23"/>
    </location>
</feature>
<sequence>MRARVSWTLVLAVFLAFPPFQRERVEEIGLWEILRMGRMRVDSALTQALRSRWDTEATAFAFPWGHMIPSLDDVRRITGLRVYRRPVSGYTYPCYHELAEQLLDLPVERRSSLVPRVALQESLGLYEVGKNARESEDEYLERLSRDSRRELASEPGQQADLDLRCFLVLFLGRLLFATRGDAVHCRFLPLLEDLGEVRGYAWGAAFLAHQFDGLSASERQTSTSGFYPFLQVWAYLHLPALGRGDLTRPGLMPIARRWDSCRDTRHLADQLERLQEAIDSYPYLDVVWQPYLGEGDDGQPWLAQARPYFGRSVWLHALNLSVVEFPVRDRFRRPGRSFRRLHDTTDWRERAREQIENWERKGKAVISDATTDNAYLQAYALKYGGKVYKSSRHQDREAAQRQAAELRSELERVRGAGAGGASSSRSAGGSPSLLEARLAGAVLRAEEAQRHLEERERDLQLTTEHAMDLQGQRDQLRGERDQLRTRAEAAEAQVTEATRELAALRVQRPLGDQEEIIWLRAELLAQKTLARSLQQIVTDIGHSRSRSRSGASVSRATGASVRQYLAGSSSRRRNEEEERRRQGEGSAQDGRGGGEMLPPPDRWEGSGESCGGQ</sequence>
<keyword evidence="2" id="KW-0732">Signal</keyword>
<proteinExistence type="predicted"/>
<dbReference type="Pfam" id="PF10536">
    <property type="entry name" value="PMD"/>
    <property type="match status" value="1"/>
</dbReference>
<gene>
    <name evidence="4" type="ORF">Taro_021272</name>
</gene>
<evidence type="ECO:0000256" key="1">
    <source>
        <dbReference type="SAM" id="MobiDB-lite"/>
    </source>
</evidence>
<evidence type="ECO:0000259" key="3">
    <source>
        <dbReference type="Pfam" id="PF10536"/>
    </source>
</evidence>
<dbReference type="PANTHER" id="PTHR46033:SF8">
    <property type="entry name" value="PROTEIN MAINTENANCE OF MERISTEMS-LIKE"/>
    <property type="match status" value="1"/>
</dbReference>
<accession>A0A843UYJ2</accession>
<comment type="caution">
    <text evidence="4">The sequence shown here is derived from an EMBL/GenBank/DDBJ whole genome shotgun (WGS) entry which is preliminary data.</text>
</comment>
<feature type="region of interest" description="Disordered" evidence="1">
    <location>
        <begin position="541"/>
        <end position="613"/>
    </location>
</feature>
<organism evidence="4 5">
    <name type="scientific">Colocasia esculenta</name>
    <name type="common">Wild taro</name>
    <name type="synonym">Arum esculentum</name>
    <dbReference type="NCBI Taxonomy" id="4460"/>
    <lineage>
        <taxon>Eukaryota</taxon>
        <taxon>Viridiplantae</taxon>
        <taxon>Streptophyta</taxon>
        <taxon>Embryophyta</taxon>
        <taxon>Tracheophyta</taxon>
        <taxon>Spermatophyta</taxon>
        <taxon>Magnoliopsida</taxon>
        <taxon>Liliopsida</taxon>
        <taxon>Araceae</taxon>
        <taxon>Aroideae</taxon>
        <taxon>Colocasieae</taxon>
        <taxon>Colocasia</taxon>
    </lineage>
</organism>
<name>A0A843UYJ2_COLES</name>
<feature type="compositionally biased region" description="Basic and acidic residues" evidence="1">
    <location>
        <begin position="572"/>
        <end position="583"/>
    </location>
</feature>
<dbReference type="PANTHER" id="PTHR46033">
    <property type="entry name" value="PROTEIN MAIN-LIKE 2"/>
    <property type="match status" value="1"/>
</dbReference>
<reference evidence="4" key="1">
    <citation type="submission" date="2017-07" db="EMBL/GenBank/DDBJ databases">
        <title>Taro Niue Genome Assembly and Annotation.</title>
        <authorList>
            <person name="Atibalentja N."/>
            <person name="Keating K."/>
            <person name="Fields C.J."/>
        </authorList>
    </citation>
    <scope>NUCLEOTIDE SEQUENCE</scope>
    <source>
        <strain evidence="4">Niue_2</strain>
        <tissue evidence="4">Leaf</tissue>
    </source>
</reference>
<dbReference type="InterPro" id="IPR019557">
    <property type="entry name" value="AminoTfrase-like_pln_mobile"/>
</dbReference>
<dbReference type="AlphaFoldDB" id="A0A843UYJ2"/>
<feature type="chain" id="PRO_5032674362" description="Aminotransferase-like plant mobile domain-containing protein" evidence="2">
    <location>
        <begin position="24"/>
        <end position="613"/>
    </location>
</feature>
<evidence type="ECO:0000256" key="2">
    <source>
        <dbReference type="SAM" id="SignalP"/>
    </source>
</evidence>
<keyword evidence="5" id="KW-1185">Reference proteome</keyword>
<feature type="domain" description="Aminotransferase-like plant mobile" evidence="3">
    <location>
        <begin position="29"/>
        <end position="294"/>
    </location>
</feature>